<evidence type="ECO:0000256" key="2">
    <source>
        <dbReference type="ARBA" id="ARBA00010992"/>
    </source>
</evidence>
<evidence type="ECO:0000256" key="1">
    <source>
        <dbReference type="ARBA" id="ARBA00004651"/>
    </source>
</evidence>
<keyword evidence="4" id="KW-1003">Cell membrane</keyword>
<dbReference type="InterPro" id="IPR003663">
    <property type="entry name" value="Sugar/inositol_transpt"/>
</dbReference>
<dbReference type="PRINTS" id="PR00171">
    <property type="entry name" value="SUGRTRNSPORT"/>
</dbReference>
<feature type="transmembrane region" description="Helical" evidence="9">
    <location>
        <begin position="263"/>
        <end position="285"/>
    </location>
</feature>
<dbReference type="InterPro" id="IPR005828">
    <property type="entry name" value="MFS_sugar_transport-like"/>
</dbReference>
<reference evidence="11 12" key="1">
    <citation type="submission" date="2024-05" db="EMBL/GenBank/DDBJ databases">
        <authorList>
            <person name="Yi C."/>
        </authorList>
    </citation>
    <scope>NUCLEOTIDE SEQUENCE [LARGE SCALE GENOMIC DNA]</scope>
    <source>
        <strain evidence="11 12">XS13</strain>
    </source>
</reference>
<evidence type="ECO:0000256" key="5">
    <source>
        <dbReference type="ARBA" id="ARBA00022692"/>
    </source>
</evidence>
<gene>
    <name evidence="11" type="ORF">ABDK96_09590</name>
</gene>
<dbReference type="InterPro" id="IPR050820">
    <property type="entry name" value="MFS_Sugar_Transporter"/>
</dbReference>
<feature type="transmembrane region" description="Helical" evidence="9">
    <location>
        <begin position="369"/>
        <end position="397"/>
    </location>
</feature>
<dbReference type="EMBL" id="JBDXMX010000003">
    <property type="protein sequence ID" value="MEO9247933.1"/>
    <property type="molecule type" value="Genomic_DNA"/>
</dbReference>
<evidence type="ECO:0000256" key="9">
    <source>
        <dbReference type="SAM" id="Phobius"/>
    </source>
</evidence>
<evidence type="ECO:0000256" key="7">
    <source>
        <dbReference type="ARBA" id="ARBA00023136"/>
    </source>
</evidence>
<dbReference type="PROSITE" id="PS50850">
    <property type="entry name" value="MFS"/>
    <property type="match status" value="1"/>
</dbReference>
<comment type="caution">
    <text evidence="11">The sequence shown here is derived from an EMBL/GenBank/DDBJ whole genome shotgun (WGS) entry which is preliminary data.</text>
</comment>
<sequence>MATKDPTKRLNSRVIGICIAAALGGFLFGFDTSVINGAVDALSEQFSLGPGLTGFAVSSALIGCALGAWFAGPVANRLGRVPVMLIAAVLFLVSAIGSGLAFGVGDLIAWRVIGGLGVGAASVIAPAYIAEVSPAGVRGRLGSLQQLAIVTGIFVALLSDALFANMAGGAAEPFWWGLEAWRWMFMAEAVPAVAYGLFAFRLPESPRFLVARGDLDRAAQVLYDFTGVDQVNLKIQEIRGTLESEQRESLRDLRGALMGLKPIVWIGIALSVFQQFVGINVIFYYSTTLWRSVGFGESDALTVTVITSVTNIVVTIIAILLVDKVGRRPMLLVGSAGMAVSLALMAVAFSFATLTTAADGTTTAELGGAWATVALVAANAFVVFFGATWGPLVWVLLGEMFPNRIRAGALAVAAAAQWAANFTVSTTFPLLADVGLTLAYGLYAAMAALSLVFVWRFVPETKGMELEEMTDAFSAPRSPRRTPSPR</sequence>
<evidence type="ECO:0000313" key="12">
    <source>
        <dbReference type="Proteomes" id="UP001484097"/>
    </source>
</evidence>
<feature type="transmembrane region" description="Helical" evidence="9">
    <location>
        <begin position="329"/>
        <end position="349"/>
    </location>
</feature>
<feature type="transmembrane region" description="Helical" evidence="9">
    <location>
        <begin position="300"/>
        <end position="322"/>
    </location>
</feature>
<feature type="domain" description="Major facilitator superfamily (MFS) profile" evidence="10">
    <location>
        <begin position="17"/>
        <end position="462"/>
    </location>
</feature>
<dbReference type="Gene3D" id="1.20.1250.20">
    <property type="entry name" value="MFS general substrate transporter like domains"/>
    <property type="match status" value="2"/>
</dbReference>
<dbReference type="InterPro" id="IPR020846">
    <property type="entry name" value="MFS_dom"/>
</dbReference>
<dbReference type="Proteomes" id="UP001484097">
    <property type="component" value="Unassembled WGS sequence"/>
</dbReference>
<keyword evidence="7 9" id="KW-0472">Membrane</keyword>
<accession>A0ABV0IID3</accession>
<dbReference type="InterPro" id="IPR036259">
    <property type="entry name" value="MFS_trans_sf"/>
</dbReference>
<feature type="transmembrane region" description="Helical" evidence="9">
    <location>
        <begin position="108"/>
        <end position="129"/>
    </location>
</feature>
<comment type="subcellular location">
    <subcellularLocation>
        <location evidence="1">Cell membrane</location>
        <topology evidence="1">Multi-pass membrane protein</topology>
    </subcellularLocation>
</comment>
<feature type="transmembrane region" description="Helical" evidence="9">
    <location>
        <begin position="83"/>
        <end position="102"/>
    </location>
</feature>
<feature type="transmembrane region" description="Helical" evidence="9">
    <location>
        <begin position="12"/>
        <end position="30"/>
    </location>
</feature>
<dbReference type="PANTHER" id="PTHR48023:SF4">
    <property type="entry name" value="D-XYLOSE-PROTON SYMPORTER-LIKE 2"/>
    <property type="match status" value="1"/>
</dbReference>
<feature type="transmembrane region" description="Helical" evidence="9">
    <location>
        <begin position="141"/>
        <end position="163"/>
    </location>
</feature>
<keyword evidence="6 9" id="KW-1133">Transmembrane helix</keyword>
<evidence type="ECO:0000256" key="3">
    <source>
        <dbReference type="ARBA" id="ARBA00022448"/>
    </source>
</evidence>
<dbReference type="PROSITE" id="PS00217">
    <property type="entry name" value="SUGAR_TRANSPORT_2"/>
    <property type="match status" value="1"/>
</dbReference>
<dbReference type="NCBIfam" id="TIGR00879">
    <property type="entry name" value="SP"/>
    <property type="match status" value="1"/>
</dbReference>
<evidence type="ECO:0000259" key="10">
    <source>
        <dbReference type="PROSITE" id="PS50850"/>
    </source>
</evidence>
<proteinExistence type="inferred from homology"/>
<feature type="transmembrane region" description="Helical" evidence="9">
    <location>
        <begin position="438"/>
        <end position="458"/>
    </location>
</feature>
<keyword evidence="5 9" id="KW-0812">Transmembrane</keyword>
<feature type="transmembrane region" description="Helical" evidence="9">
    <location>
        <begin position="50"/>
        <end position="71"/>
    </location>
</feature>
<dbReference type="InterPro" id="IPR047984">
    <property type="entry name" value="XylE-like"/>
</dbReference>
<dbReference type="Pfam" id="PF00083">
    <property type="entry name" value="Sugar_tr"/>
    <property type="match status" value="1"/>
</dbReference>
<dbReference type="CDD" id="cd17359">
    <property type="entry name" value="MFS_XylE_like"/>
    <property type="match status" value="1"/>
</dbReference>
<comment type="similarity">
    <text evidence="2 8">Belongs to the major facilitator superfamily. Sugar transporter (TC 2.A.1.1) family.</text>
</comment>
<keyword evidence="3 8" id="KW-0813">Transport</keyword>
<keyword evidence="12" id="KW-1185">Reference proteome</keyword>
<dbReference type="SUPFAM" id="SSF103473">
    <property type="entry name" value="MFS general substrate transporter"/>
    <property type="match status" value="1"/>
</dbReference>
<protein>
    <submittedName>
        <fullName evidence="11">Sugar porter family MFS transporter</fullName>
    </submittedName>
</protein>
<dbReference type="RefSeq" id="WP_309810996.1">
    <property type="nucleotide sequence ID" value="NZ_JBDXMX010000003.1"/>
</dbReference>
<evidence type="ECO:0000256" key="8">
    <source>
        <dbReference type="RuleBase" id="RU003346"/>
    </source>
</evidence>
<evidence type="ECO:0000256" key="6">
    <source>
        <dbReference type="ARBA" id="ARBA00022989"/>
    </source>
</evidence>
<evidence type="ECO:0000256" key="4">
    <source>
        <dbReference type="ARBA" id="ARBA00022475"/>
    </source>
</evidence>
<evidence type="ECO:0000313" key="11">
    <source>
        <dbReference type="EMBL" id="MEO9247933.1"/>
    </source>
</evidence>
<dbReference type="PANTHER" id="PTHR48023">
    <property type="entry name" value="D-XYLOSE-PROTON SYMPORTER-LIKE 2"/>
    <property type="match status" value="1"/>
</dbReference>
<dbReference type="PROSITE" id="PS00216">
    <property type="entry name" value="SUGAR_TRANSPORT_1"/>
    <property type="match status" value="1"/>
</dbReference>
<feature type="transmembrane region" description="Helical" evidence="9">
    <location>
        <begin position="409"/>
        <end position="432"/>
    </location>
</feature>
<feature type="transmembrane region" description="Helical" evidence="9">
    <location>
        <begin position="183"/>
        <end position="202"/>
    </location>
</feature>
<dbReference type="InterPro" id="IPR005829">
    <property type="entry name" value="Sugar_transporter_CS"/>
</dbReference>
<organism evidence="11 12">
    <name type="scientific">Citricoccus nitrophenolicus</name>
    <dbReference type="NCBI Taxonomy" id="863575"/>
    <lineage>
        <taxon>Bacteria</taxon>
        <taxon>Bacillati</taxon>
        <taxon>Actinomycetota</taxon>
        <taxon>Actinomycetes</taxon>
        <taxon>Micrococcales</taxon>
        <taxon>Micrococcaceae</taxon>
        <taxon>Citricoccus</taxon>
    </lineage>
</organism>
<name>A0ABV0IID3_9MICC</name>